<dbReference type="EMBL" id="FQYX01000008">
    <property type="protein sequence ID" value="SHI95579.1"/>
    <property type="molecule type" value="Genomic_DNA"/>
</dbReference>
<dbReference type="AlphaFoldDB" id="A0A1M6FD77"/>
<evidence type="ECO:0000313" key="2">
    <source>
        <dbReference type="EMBL" id="SHI95579.1"/>
    </source>
</evidence>
<keyword evidence="3" id="KW-1185">Reference proteome</keyword>
<name>A0A1M6FD77_9FLAO</name>
<accession>A0A1M6FD77</accession>
<dbReference type="InterPro" id="IPR041685">
    <property type="entry name" value="AAA_GajA/Old/RecF-like"/>
</dbReference>
<evidence type="ECO:0000313" key="3">
    <source>
        <dbReference type="Proteomes" id="UP000184231"/>
    </source>
</evidence>
<dbReference type="Gene3D" id="3.40.50.300">
    <property type="entry name" value="P-loop containing nucleotide triphosphate hydrolases"/>
    <property type="match status" value="1"/>
</dbReference>
<protein>
    <recommendedName>
        <fullName evidence="1">Endonuclease GajA/Old nuclease/RecF-like AAA domain-containing protein</fullName>
    </recommendedName>
</protein>
<dbReference type="OrthoDB" id="997844at2"/>
<evidence type="ECO:0000259" key="1">
    <source>
        <dbReference type="Pfam" id="PF13175"/>
    </source>
</evidence>
<dbReference type="Pfam" id="PF13175">
    <property type="entry name" value="AAA_15"/>
    <property type="match status" value="1"/>
</dbReference>
<feature type="domain" description="Endonuclease GajA/Old nuclease/RecF-like AAA" evidence="1">
    <location>
        <begin position="55"/>
        <end position="508"/>
    </location>
</feature>
<dbReference type="InterPro" id="IPR027417">
    <property type="entry name" value="P-loop_NTPase"/>
</dbReference>
<dbReference type="SUPFAM" id="SSF52540">
    <property type="entry name" value="P-loop containing nucleoside triphosphate hydrolases"/>
    <property type="match status" value="1"/>
</dbReference>
<dbReference type="STRING" id="558155.SAMN04487911_10886"/>
<proteinExistence type="predicted"/>
<dbReference type="RefSeq" id="WP_072764056.1">
    <property type="nucleotide sequence ID" value="NZ_FQYX01000008.1"/>
</dbReference>
<sequence length="648" mass="76354">MKLAAIYINENYLFENPFVLNFGGKYIYDVHENYNVLSIKRRPNNRFIKDFFDDSGTLLNVSTIVGTNGVGKTSLMYEIVESINRNNSNHVIIFEDGELAVFHNFMRTDKSLEIPFPFENTEVDVNTIYYSPFLDFKPTLSGVDLSFDSILGKDLETLSFLSPPSGFVIPKEVLKQANYKRIRNLKVSDLASPIKEIFDFPDDNLHRITFTRYRIDADEYEVYFENTPSDFRPFLKGLYTKIKMEANDIRNSKRDTDKDQFILQKNMLKNYILMDVFCILIRLMEIENTYLREGHFESLDSNNLDEVLKSSVAFDLFKIWFKDYYYYSKGENKNLPDEELLKLLTFLFDYIDNIEYNSNQKGSFFFDWSLKSIFLETEKVDELYELERKLINSLGKYYAIIDSNDNIEYRTVNQIPNYINFEPSSRNLSSGETAMLNLFSRIHEYFDINVISEMPTERKYKQYLLLLDEADLGFHPIWKRHFVKTLIEFSAKLFQRLEAKVQIIFTTHDALTLSDLPSTNIVYIDKSSNSSSRTILSDSDSQRPKHSFGANLTDLLAESFFLEDSLMGDFARDKIQNTINWLREKNRNIEKKEYHKRIISLVDEPILRTKLEDMYFEVFKDELDQERKKQHLLDIAQQYGLDINFEKS</sequence>
<organism evidence="2 3">
    <name type="scientific">Arenibacter nanhaiticus</name>
    <dbReference type="NCBI Taxonomy" id="558155"/>
    <lineage>
        <taxon>Bacteria</taxon>
        <taxon>Pseudomonadati</taxon>
        <taxon>Bacteroidota</taxon>
        <taxon>Flavobacteriia</taxon>
        <taxon>Flavobacteriales</taxon>
        <taxon>Flavobacteriaceae</taxon>
        <taxon>Arenibacter</taxon>
    </lineage>
</organism>
<dbReference type="Proteomes" id="UP000184231">
    <property type="component" value="Unassembled WGS sequence"/>
</dbReference>
<gene>
    <name evidence="2" type="ORF">SAMN04487911_10886</name>
</gene>
<reference evidence="2 3" key="1">
    <citation type="submission" date="2016-11" db="EMBL/GenBank/DDBJ databases">
        <authorList>
            <person name="Jaros S."/>
            <person name="Januszkiewicz K."/>
            <person name="Wedrychowicz H."/>
        </authorList>
    </citation>
    <scope>NUCLEOTIDE SEQUENCE [LARGE SCALE GENOMIC DNA]</scope>
    <source>
        <strain evidence="2 3">CGMCC 1.8863</strain>
    </source>
</reference>